<dbReference type="Proteomes" id="UP001148662">
    <property type="component" value="Unassembled WGS sequence"/>
</dbReference>
<dbReference type="EMBL" id="JANHOG010001459">
    <property type="protein sequence ID" value="KAJ3536743.1"/>
    <property type="molecule type" value="Genomic_DNA"/>
</dbReference>
<comment type="caution">
    <text evidence="1">The sequence shown here is derived from an EMBL/GenBank/DDBJ whole genome shotgun (WGS) entry which is preliminary data.</text>
</comment>
<organism evidence="1 2">
    <name type="scientific">Phlebia brevispora</name>
    <dbReference type="NCBI Taxonomy" id="194682"/>
    <lineage>
        <taxon>Eukaryota</taxon>
        <taxon>Fungi</taxon>
        <taxon>Dikarya</taxon>
        <taxon>Basidiomycota</taxon>
        <taxon>Agaricomycotina</taxon>
        <taxon>Agaricomycetes</taxon>
        <taxon>Polyporales</taxon>
        <taxon>Meruliaceae</taxon>
        <taxon>Phlebia</taxon>
    </lineage>
</organism>
<accession>A0ACC1SCH4</accession>
<reference evidence="1" key="1">
    <citation type="submission" date="2022-07" db="EMBL/GenBank/DDBJ databases">
        <title>Genome Sequence of Phlebia brevispora.</title>
        <authorList>
            <person name="Buettner E."/>
        </authorList>
    </citation>
    <scope>NUCLEOTIDE SEQUENCE</scope>
    <source>
        <strain evidence="1">MPL23</strain>
    </source>
</reference>
<proteinExistence type="predicted"/>
<sequence length="414" mass="46029">MPKRPPTPTTDPTGKYLTVHQPYPLEPNMELLAHQKEVAFWISNCLGNSRDLTAMYHKPRSDKVILEIKDTYENWRAILGEHRWDEMLKNPSKEEKGKCSQIFYCRFNHDRDVQKHGWKRIDIKESWYREWTLRNGKIVYPYPVTKFCNVPPENPTSEPLCRPLPVQYWPRPMPSVEVQQTAPVPGSLEWQKAKQEAKKATTRKSAWAKGPPASKPGVKLPVSDHSAWKAGPPGLHKPNTSNGNTNPWNRQQSSGSGAPSPVTPFPPKLNTAVPTSDLDVNATSELSCTTARSSPPGLVPSDGSVNGRDSSDNGSTGMTPLTPEKGIPFEEAMAGLGINGDQSAWLDEGEDADGWGEIPMASAVSEWAVEEPKEPLGSLWDDYENEEEESNKTDEIVCAVHVLGEEETRRGCQA</sequence>
<gene>
    <name evidence="1" type="ORF">NM688_g6795</name>
</gene>
<evidence type="ECO:0000313" key="1">
    <source>
        <dbReference type="EMBL" id="KAJ3536743.1"/>
    </source>
</evidence>
<keyword evidence="2" id="KW-1185">Reference proteome</keyword>
<name>A0ACC1SCH4_9APHY</name>
<evidence type="ECO:0000313" key="2">
    <source>
        <dbReference type="Proteomes" id="UP001148662"/>
    </source>
</evidence>
<protein>
    <submittedName>
        <fullName evidence="1">Uncharacterized protein</fullName>
    </submittedName>
</protein>